<keyword evidence="2 3" id="KW-0456">Lyase</keyword>
<feature type="region of interest" description="Phosphopantothenate--cysteine ligase" evidence="3">
    <location>
        <begin position="216"/>
        <end position="441"/>
    </location>
</feature>
<dbReference type="InterPro" id="IPR007085">
    <property type="entry name" value="DNA/pantothenate-metab_flavo_C"/>
</dbReference>
<dbReference type="Gene3D" id="3.40.50.1950">
    <property type="entry name" value="Flavin prenyltransferase-like"/>
    <property type="match status" value="1"/>
</dbReference>
<feature type="binding site" evidence="3">
    <location>
        <position position="318"/>
    </location>
    <ligand>
        <name>CTP</name>
        <dbReference type="ChEBI" id="CHEBI:37563"/>
    </ligand>
</feature>
<evidence type="ECO:0000259" key="5">
    <source>
        <dbReference type="Pfam" id="PF02441"/>
    </source>
</evidence>
<feature type="domain" description="DNA/pantothenate metabolism flavoprotein C-terminal" evidence="6">
    <location>
        <begin position="211"/>
        <end position="437"/>
    </location>
</feature>
<dbReference type="Pfam" id="PF04127">
    <property type="entry name" value="DFP"/>
    <property type="match status" value="1"/>
</dbReference>
<evidence type="ECO:0000256" key="4">
    <source>
        <dbReference type="RuleBase" id="RU364078"/>
    </source>
</evidence>
<comment type="similarity">
    <text evidence="3 4">In the C-terminal section; belongs to the PPC synthetase family.</text>
</comment>
<dbReference type="PANTHER" id="PTHR14359">
    <property type="entry name" value="HOMO-OLIGOMERIC FLAVIN CONTAINING CYS DECARBOXYLASE FAMILY"/>
    <property type="match status" value="1"/>
</dbReference>
<reference evidence="7 8" key="1">
    <citation type="submission" date="2018-06" db="EMBL/GenBank/DDBJ databases">
        <authorList>
            <consortium name="Pathogen Informatics"/>
            <person name="Doyle S."/>
        </authorList>
    </citation>
    <scope>NUCLEOTIDE SEQUENCE [LARGE SCALE GENOMIC DNA]</scope>
    <source>
        <strain evidence="7 8">NCTC11535</strain>
    </source>
</reference>
<feature type="binding site" evidence="3">
    <location>
        <begin position="342"/>
        <end position="345"/>
    </location>
    <ligand>
        <name>CTP</name>
        <dbReference type="ChEBI" id="CHEBI:37563"/>
    </ligand>
</feature>
<evidence type="ECO:0000256" key="3">
    <source>
        <dbReference type="HAMAP-Rule" id="MF_02225"/>
    </source>
</evidence>
<dbReference type="NCBIfam" id="TIGR00521">
    <property type="entry name" value="coaBC_dfp"/>
    <property type="match status" value="1"/>
</dbReference>
<evidence type="ECO:0000313" key="7">
    <source>
        <dbReference type="EMBL" id="SPT54041.1"/>
    </source>
</evidence>
<keyword evidence="8" id="KW-1185">Reference proteome</keyword>
<dbReference type="Gene3D" id="3.40.50.10300">
    <property type="entry name" value="CoaB-like"/>
    <property type="match status" value="1"/>
</dbReference>
<comment type="pathway">
    <text evidence="3 4">Cofactor biosynthesis; coenzyme A biosynthesis; CoA from (R)-pantothenate: step 2/5.</text>
</comment>
<dbReference type="InterPro" id="IPR036551">
    <property type="entry name" value="Flavin_trans-like"/>
</dbReference>
<organism evidence="7 8">
    <name type="scientific">Actinomyces bovis</name>
    <dbReference type="NCBI Taxonomy" id="1658"/>
    <lineage>
        <taxon>Bacteria</taxon>
        <taxon>Bacillati</taxon>
        <taxon>Actinomycetota</taxon>
        <taxon>Actinomycetes</taxon>
        <taxon>Actinomycetales</taxon>
        <taxon>Actinomycetaceae</taxon>
        <taxon>Actinomyces</taxon>
    </lineage>
</organism>
<dbReference type="Proteomes" id="UP000250006">
    <property type="component" value="Unassembled WGS sequence"/>
</dbReference>
<keyword evidence="1 3" id="KW-0210">Decarboxylase</keyword>
<protein>
    <recommendedName>
        <fullName evidence="3">Coenzyme A biosynthesis bifunctional protein CoaBC</fullName>
    </recommendedName>
    <alternativeName>
        <fullName evidence="3">DNA/pantothenate metabolism flavoprotein</fullName>
    </alternativeName>
    <alternativeName>
        <fullName evidence="3">Phosphopantothenoylcysteine synthetase/decarboxylase</fullName>
        <shortName evidence="3">PPCS-PPCDC</shortName>
    </alternativeName>
    <domain>
        <recommendedName>
            <fullName evidence="3">Phosphopantothenoylcysteine decarboxylase</fullName>
            <shortName evidence="3">PPC decarboxylase</shortName>
            <shortName evidence="3">PPC-DC</shortName>
            <ecNumber evidence="3">4.1.1.36</ecNumber>
        </recommendedName>
        <alternativeName>
            <fullName evidence="3">CoaC</fullName>
        </alternativeName>
    </domain>
    <domain>
        <recommendedName>
            <fullName evidence="3">Phosphopantothenate--cysteine ligase</fullName>
            <ecNumber evidence="3">6.3.2.5</ecNumber>
        </recommendedName>
        <alternativeName>
            <fullName evidence="3">CoaB</fullName>
        </alternativeName>
        <alternativeName>
            <fullName evidence="3">Phosphopantothenoylcysteine synthetase</fullName>
            <shortName evidence="3">PPC synthetase</shortName>
            <shortName evidence="3">PPC-S</shortName>
        </alternativeName>
    </domain>
</protein>
<dbReference type="InterPro" id="IPR003382">
    <property type="entry name" value="Flavoprotein"/>
</dbReference>
<dbReference type="EMBL" id="UAPQ01000009">
    <property type="protein sequence ID" value="SPT54041.1"/>
    <property type="molecule type" value="Genomic_DNA"/>
</dbReference>
<comment type="function">
    <text evidence="3">Catalyzes two sequential steps in the biosynthesis of coenzyme A. In the first step cysteine is conjugated to 4'-phosphopantothenate to form 4-phosphopantothenoylcysteine. In the second step the latter compound is decarboxylated to form 4'-phosphopantotheine.</text>
</comment>
<dbReference type="InterPro" id="IPR035929">
    <property type="entry name" value="CoaB-like_sf"/>
</dbReference>
<proteinExistence type="inferred from homology"/>
<comment type="catalytic activity">
    <reaction evidence="3 4">
        <text>N-[(R)-4-phosphopantothenoyl]-L-cysteine + H(+) = (R)-4'-phosphopantetheine + CO2</text>
        <dbReference type="Rhea" id="RHEA:16793"/>
        <dbReference type="ChEBI" id="CHEBI:15378"/>
        <dbReference type="ChEBI" id="CHEBI:16526"/>
        <dbReference type="ChEBI" id="CHEBI:59458"/>
        <dbReference type="ChEBI" id="CHEBI:61723"/>
        <dbReference type="EC" id="4.1.1.36"/>
    </reaction>
</comment>
<feature type="binding site" evidence="3">
    <location>
        <position position="308"/>
    </location>
    <ligand>
        <name>CTP</name>
        <dbReference type="ChEBI" id="CHEBI:37563"/>
    </ligand>
</feature>
<name>A0ABY1VPI9_9ACTO</name>
<evidence type="ECO:0000256" key="2">
    <source>
        <dbReference type="ARBA" id="ARBA00023239"/>
    </source>
</evidence>
<keyword evidence="3 4" id="KW-0285">Flavoprotein</keyword>
<comment type="function">
    <text evidence="4">Catalyzes two steps in the biosynthesis of coenzyme A. In the first step cysteine is conjugated to 4'-phosphopantothenate to form 4-phosphopantothenoylcysteine, in the latter compound is decarboxylated to form 4'-phosphopantotheine.</text>
</comment>
<dbReference type="EC" id="6.3.2.5" evidence="3"/>
<keyword evidence="3" id="KW-0511">Multifunctional enzyme</keyword>
<feature type="binding site" evidence="3">
    <location>
        <position position="362"/>
    </location>
    <ligand>
        <name>CTP</name>
        <dbReference type="ChEBI" id="CHEBI:37563"/>
    </ligand>
</feature>
<comment type="similarity">
    <text evidence="3 4">In the N-terminal section; belongs to the HFCD (homo-oligomeric flavin containing Cys decarboxylase) superfamily.</text>
</comment>
<feature type="region of interest" description="Phosphopantothenoylcysteine decarboxylase" evidence="3">
    <location>
        <begin position="1"/>
        <end position="215"/>
    </location>
</feature>
<comment type="cofactor">
    <cofactor evidence="3">
        <name>FMN</name>
        <dbReference type="ChEBI" id="CHEBI:58210"/>
    </cofactor>
    <text evidence="3">Binds 1 FMN per subunit.</text>
</comment>
<dbReference type="PANTHER" id="PTHR14359:SF6">
    <property type="entry name" value="PHOSPHOPANTOTHENOYLCYSTEINE DECARBOXYLASE"/>
    <property type="match status" value="1"/>
</dbReference>
<keyword evidence="3" id="KW-0460">Magnesium</keyword>
<accession>A0ABY1VPI9</accession>
<feature type="binding site" evidence="3">
    <location>
        <position position="380"/>
    </location>
    <ligand>
        <name>CTP</name>
        <dbReference type="ChEBI" id="CHEBI:37563"/>
    </ligand>
</feature>
<dbReference type="InterPro" id="IPR005252">
    <property type="entry name" value="CoaBC"/>
</dbReference>
<feature type="binding site" evidence="3">
    <location>
        <position position="384"/>
    </location>
    <ligand>
        <name>CTP</name>
        <dbReference type="ChEBI" id="CHEBI:37563"/>
    </ligand>
</feature>
<gene>
    <name evidence="3 7" type="primary">coaBC</name>
    <name evidence="7" type="ORF">NCTC11535_01738</name>
</gene>
<evidence type="ECO:0000259" key="6">
    <source>
        <dbReference type="Pfam" id="PF04127"/>
    </source>
</evidence>
<feature type="domain" description="Flavoprotein" evidence="5">
    <location>
        <begin position="16"/>
        <end position="185"/>
    </location>
</feature>
<dbReference type="EC" id="4.1.1.36" evidence="3"/>
<comment type="cofactor">
    <cofactor evidence="3">
        <name>Mg(2+)</name>
        <dbReference type="ChEBI" id="CHEBI:18420"/>
    </cofactor>
</comment>
<comment type="pathway">
    <text evidence="3 4">Cofactor biosynthesis; coenzyme A biosynthesis; CoA from (R)-pantothenate: step 3/5.</text>
</comment>
<sequence>MAEQPTRAAHLPRSRRVVVGVSGSIAAYKAPFVIRALRAQGHEVKVVPTEAALRFIGAPTLAAISGRPVATGVFDDPAAVEHVAIAEWAELVLVAPASADLLARVTAGRSDDLLTATILTASAPVVLAPAMHTQMWEAAVTRENVATLRRRGLVVIEPDTGRLTGADSGKGRFPEPERVVAQALASLEQHDCRQAVAAADPREVLGQGGVLAGRTVLVSAGGTREPLDPVRYLGNRSTGRQGCAIAAAVTQAGGKAILVAANIESEVLTSLPATVRVVPVGTARELEAAVHREGASADAVVMTAAVADFRPAQASSTKLKKHPLGADDQAAEPLRLELVENPDILAGLVRNPLHPGQIVVGFAAETGDETGDVLAHGVAKARRKGADLLAVNAVGEHLGFGDVPNAVVVLDRQGQEVARTSGTKADVARLLVELLAQRLSS</sequence>
<comment type="caution">
    <text evidence="3">Lacks conserved residue(s) required for the propagation of feature annotation.</text>
</comment>
<dbReference type="SUPFAM" id="SSF52507">
    <property type="entry name" value="Homo-oligomeric flavin-containing Cys decarboxylases, HFCD"/>
    <property type="match status" value="1"/>
</dbReference>
<dbReference type="RefSeq" id="WP_111836957.1">
    <property type="nucleotide sequence ID" value="NZ_UAPQ01000009.1"/>
</dbReference>
<evidence type="ECO:0000256" key="1">
    <source>
        <dbReference type="ARBA" id="ARBA00022793"/>
    </source>
</evidence>
<evidence type="ECO:0000313" key="8">
    <source>
        <dbReference type="Proteomes" id="UP000250006"/>
    </source>
</evidence>
<keyword evidence="3 4" id="KW-0288">FMN</keyword>
<dbReference type="HAMAP" id="MF_02225">
    <property type="entry name" value="CoaBC"/>
    <property type="match status" value="1"/>
</dbReference>
<comment type="catalytic activity">
    <reaction evidence="3 4">
        <text>(R)-4'-phosphopantothenate + L-cysteine + CTP = N-[(R)-4-phosphopantothenoyl]-L-cysteine + CMP + diphosphate + H(+)</text>
        <dbReference type="Rhea" id="RHEA:19397"/>
        <dbReference type="ChEBI" id="CHEBI:10986"/>
        <dbReference type="ChEBI" id="CHEBI:15378"/>
        <dbReference type="ChEBI" id="CHEBI:33019"/>
        <dbReference type="ChEBI" id="CHEBI:35235"/>
        <dbReference type="ChEBI" id="CHEBI:37563"/>
        <dbReference type="ChEBI" id="CHEBI:59458"/>
        <dbReference type="ChEBI" id="CHEBI:60377"/>
        <dbReference type="EC" id="6.3.2.5"/>
    </reaction>
</comment>
<keyword evidence="3 4" id="KW-0436">Ligase</keyword>
<dbReference type="SUPFAM" id="SSF102645">
    <property type="entry name" value="CoaB-like"/>
    <property type="match status" value="1"/>
</dbReference>
<keyword evidence="3" id="KW-0479">Metal-binding</keyword>
<comment type="caution">
    <text evidence="7">The sequence shown here is derived from an EMBL/GenBank/DDBJ whole genome shotgun (WGS) entry which is preliminary data.</text>
</comment>
<dbReference type="Pfam" id="PF02441">
    <property type="entry name" value="Flavoprotein"/>
    <property type="match status" value="1"/>
</dbReference>